<organism evidence="2 3">
    <name type="scientific">Brassica cretica</name>
    <name type="common">Mustard</name>
    <dbReference type="NCBI Taxonomy" id="69181"/>
    <lineage>
        <taxon>Eukaryota</taxon>
        <taxon>Viridiplantae</taxon>
        <taxon>Streptophyta</taxon>
        <taxon>Embryophyta</taxon>
        <taxon>Tracheophyta</taxon>
        <taxon>Spermatophyta</taxon>
        <taxon>Magnoliopsida</taxon>
        <taxon>eudicotyledons</taxon>
        <taxon>Gunneridae</taxon>
        <taxon>Pentapetalae</taxon>
        <taxon>rosids</taxon>
        <taxon>malvids</taxon>
        <taxon>Brassicales</taxon>
        <taxon>Brassicaceae</taxon>
        <taxon>Brassiceae</taxon>
        <taxon>Brassica</taxon>
    </lineage>
</organism>
<sequence length="144" mass="15866">MMKASTRLDSSQTAVLHKQRRRRGSPEMNKGKVSASLCHEGNKEDSDKYSKRTVMVVLLVIISSTSEQLDDNRITIFTLRLLEQTQSFSFSSFILLLSSQTAGLGSLSLVISSLNWCSSLLTSHADTGGSLCGKLPLLPRFQRS</sequence>
<evidence type="ECO:0000313" key="2">
    <source>
        <dbReference type="EMBL" id="KAF3498135.1"/>
    </source>
</evidence>
<comment type="caution">
    <text evidence="2">The sequence shown here is derived from an EMBL/GenBank/DDBJ whole genome shotgun (WGS) entry which is preliminary data.</text>
</comment>
<proteinExistence type="predicted"/>
<name>A0ABQ7AKJ3_BRACR</name>
<protein>
    <submittedName>
        <fullName evidence="2">Uncharacterized protein</fullName>
    </submittedName>
</protein>
<keyword evidence="3" id="KW-1185">Reference proteome</keyword>
<evidence type="ECO:0000256" key="1">
    <source>
        <dbReference type="SAM" id="MobiDB-lite"/>
    </source>
</evidence>
<dbReference type="EMBL" id="QGKV02002055">
    <property type="protein sequence ID" value="KAF3498135.1"/>
    <property type="molecule type" value="Genomic_DNA"/>
</dbReference>
<feature type="region of interest" description="Disordered" evidence="1">
    <location>
        <begin position="1"/>
        <end position="45"/>
    </location>
</feature>
<dbReference type="Proteomes" id="UP000266723">
    <property type="component" value="Unassembled WGS sequence"/>
</dbReference>
<evidence type="ECO:0000313" key="3">
    <source>
        <dbReference type="Proteomes" id="UP000266723"/>
    </source>
</evidence>
<accession>A0ABQ7AKJ3</accession>
<gene>
    <name evidence="2" type="ORF">DY000_02055994</name>
</gene>
<reference evidence="2 3" key="1">
    <citation type="journal article" date="2020" name="BMC Genomics">
        <title>Intraspecific diversification of the crop wild relative Brassica cretica Lam. using demographic model selection.</title>
        <authorList>
            <person name="Kioukis A."/>
            <person name="Michalopoulou V.A."/>
            <person name="Briers L."/>
            <person name="Pirintsos S."/>
            <person name="Studholme D.J."/>
            <person name="Pavlidis P."/>
            <person name="Sarris P.F."/>
        </authorList>
    </citation>
    <scope>NUCLEOTIDE SEQUENCE [LARGE SCALE GENOMIC DNA]</scope>
    <source>
        <strain evidence="3">cv. PFS-1207/04</strain>
    </source>
</reference>